<dbReference type="InterPro" id="IPR050445">
    <property type="entry name" value="Bact_polysacc_biosynth/exp"/>
</dbReference>
<evidence type="ECO:0000313" key="4">
    <source>
        <dbReference type="Proteomes" id="UP001169862"/>
    </source>
</evidence>
<keyword evidence="2" id="KW-0812">Transmembrane</keyword>
<evidence type="ECO:0000313" key="3">
    <source>
        <dbReference type="EMBL" id="MDO6454496.1"/>
    </source>
</evidence>
<dbReference type="NCBIfam" id="TIGR03007">
    <property type="entry name" value="pepcterm_ChnLen"/>
    <property type="match status" value="1"/>
</dbReference>
<feature type="coiled-coil region" evidence="1">
    <location>
        <begin position="338"/>
        <end position="375"/>
    </location>
</feature>
<feature type="coiled-coil region" evidence="1">
    <location>
        <begin position="169"/>
        <end position="239"/>
    </location>
</feature>
<dbReference type="GO" id="GO:0004713">
    <property type="term" value="F:protein tyrosine kinase activity"/>
    <property type="evidence" value="ECO:0007669"/>
    <property type="project" value="TreeGrafter"/>
</dbReference>
<reference evidence="3" key="1">
    <citation type="submission" date="2023-07" db="EMBL/GenBank/DDBJ databases">
        <title>Genome content predicts the carbon catabolic preferences of heterotrophic bacteria.</title>
        <authorList>
            <person name="Gralka M."/>
        </authorList>
    </citation>
    <scope>NUCLEOTIDE SEQUENCE</scope>
    <source>
        <strain evidence="3">I2M16</strain>
    </source>
</reference>
<organism evidence="3 4">
    <name type="scientific">Neptunomonas phycophila</name>
    <dbReference type="NCBI Taxonomy" id="1572645"/>
    <lineage>
        <taxon>Bacteria</taxon>
        <taxon>Pseudomonadati</taxon>
        <taxon>Pseudomonadota</taxon>
        <taxon>Gammaproteobacteria</taxon>
        <taxon>Oceanospirillales</taxon>
        <taxon>Oceanospirillaceae</taxon>
        <taxon>Neptunomonas</taxon>
    </lineage>
</organism>
<keyword evidence="2" id="KW-1133">Transmembrane helix</keyword>
<keyword evidence="2" id="KW-0472">Membrane</keyword>
<dbReference type="Proteomes" id="UP001169862">
    <property type="component" value="Unassembled WGS sequence"/>
</dbReference>
<dbReference type="InterPro" id="IPR014345">
    <property type="entry name" value="XrtA_polysacc_chain"/>
</dbReference>
<dbReference type="AlphaFoldDB" id="A0AAW7XJA8"/>
<feature type="transmembrane region" description="Helical" evidence="2">
    <location>
        <begin position="426"/>
        <end position="450"/>
    </location>
</feature>
<feature type="transmembrane region" description="Helical" evidence="2">
    <location>
        <begin position="485"/>
        <end position="508"/>
    </location>
</feature>
<proteinExistence type="predicted"/>
<comment type="caution">
    <text evidence="3">The sequence shown here is derived from an EMBL/GenBank/DDBJ whole genome shotgun (WGS) entry which is preliminary data.</text>
</comment>
<dbReference type="GO" id="GO:0005886">
    <property type="term" value="C:plasma membrane"/>
    <property type="evidence" value="ECO:0007669"/>
    <property type="project" value="TreeGrafter"/>
</dbReference>
<evidence type="ECO:0000256" key="1">
    <source>
        <dbReference type="SAM" id="Coils"/>
    </source>
</evidence>
<evidence type="ECO:0008006" key="5">
    <source>
        <dbReference type="Google" id="ProtNLM"/>
    </source>
</evidence>
<dbReference type="PANTHER" id="PTHR32309">
    <property type="entry name" value="TYROSINE-PROTEIN KINASE"/>
    <property type="match status" value="1"/>
</dbReference>
<name>A0AAW7XJA8_9GAMM</name>
<dbReference type="RefSeq" id="WP_075171354.1">
    <property type="nucleotide sequence ID" value="NZ_CAXHZV010000012.1"/>
</dbReference>
<dbReference type="EMBL" id="JAUOPG010000008">
    <property type="protein sequence ID" value="MDO6454496.1"/>
    <property type="molecule type" value="Genomic_DNA"/>
</dbReference>
<accession>A0AAW7XJA8</accession>
<feature type="transmembrane region" description="Helical" evidence="2">
    <location>
        <begin position="20"/>
        <end position="39"/>
    </location>
</feature>
<dbReference type="GeneID" id="89455302"/>
<sequence>MREIISQISEYVWGVWRFRWISLAAVWMVAIVGWVVVALTPEQYLASARVHVDTNTVLRPLLRGLAVQPDVDERIALMSKTMLSRPNLEKLMRMADLDLAVRNEEQKEKVMDDLKKSISLSGDRRNASLYTVTFKNEDREVAKKVVESMLTVFVESALGDKRKDSSGAQDFLNKQIADYEQRLTEAEARLSDFKQRNSGLLPSEMDDYYKRLEFEREQLASAELQLKAVKNRRDELQRQIEGEEPVFLSSQIEFSPQVVAIDKRITAMQNNLDSLLLRYTDLHPSVIQIKDMLGDLEKEKSAAIAAIKRSAPDQYASLNDNPVYQQMRSMLSETEASEAELSTRAQEYKLRVQSLEDKINQIPLLESEHQQLTRDYDVISRQHQTLLSRRESARISGNVEQAADDVTFRIIDPPFAPLKPNEPNKLLMNVIVLVGAIGTGLGIGLLMSLLKPVVSTRATLNKITGFPVLGSVQLIRSPLERRQQLVNTMVFACVALSLVVLFVGISVFQGMDMQLANLVTKMEVLV</sequence>
<keyword evidence="1" id="KW-0175">Coiled coil</keyword>
<gene>
    <name evidence="3" type="ORF">Q4490_13050</name>
</gene>
<evidence type="ECO:0000256" key="2">
    <source>
        <dbReference type="SAM" id="Phobius"/>
    </source>
</evidence>
<dbReference type="PANTHER" id="PTHR32309:SF13">
    <property type="entry name" value="FERRIC ENTEROBACTIN TRANSPORT PROTEIN FEPE"/>
    <property type="match status" value="1"/>
</dbReference>
<protein>
    <recommendedName>
        <fullName evidence="5">Chain length-determining protein</fullName>
    </recommendedName>
</protein>